<organism evidence="1">
    <name type="scientific">Penaeus monodon majanivirus A</name>
    <dbReference type="NCBI Taxonomy" id="2984271"/>
    <lineage>
        <taxon>Viruses</taxon>
        <taxon>Viruses incertae sedis</taxon>
        <taxon>Naldaviricetes</taxon>
        <taxon>Nimaviridae</taxon>
    </lineage>
</organism>
<accession>A0A9C7BYD5</accession>
<evidence type="ECO:0000313" key="1">
    <source>
        <dbReference type="EMBL" id="BDT61892.1"/>
    </source>
</evidence>
<dbReference type="EMBL" id="LC738870">
    <property type="protein sequence ID" value="BDT61892.1"/>
    <property type="molecule type" value="Genomic_DNA"/>
</dbReference>
<protein>
    <submittedName>
        <fullName evidence="1">Uncharacterized protein</fullName>
    </submittedName>
</protein>
<reference evidence="1" key="1">
    <citation type="submission" date="2022-10" db="EMBL/GenBank/DDBJ databases">
        <title>Genome sequences of endogenous nimaviruses in decapod crustaceans.</title>
        <authorList>
            <person name="Kawato S."/>
            <person name="Nozaki R."/>
            <person name="Kondo H."/>
            <person name="Hirono I."/>
        </authorList>
    </citation>
    <scope>NUCLEOTIDE SEQUENCE</scope>
    <source>
        <strain evidence="1">Mikawa2016</strain>
    </source>
</reference>
<sequence>MAASPIMFIRHVLLIWMFTNSIPFLRQADGHRHTFIKLAPTTIHRLKIKTILDDNKVIAIWGFCDRPPVCEVCHDPPLCKHRNNAWTGSYRLDGYTQVPCDPSTQDPCNSSTRLHFHEGETLCGRSLGRKARGAAAR</sequence>
<proteinExistence type="predicted"/>
<name>A0A9C7BYD5_9VIRU</name>